<proteinExistence type="predicted"/>
<dbReference type="PANTHER" id="PTHR34107">
    <property type="entry name" value="SLL0198 PROTEIN-RELATED"/>
    <property type="match status" value="1"/>
</dbReference>
<keyword evidence="2" id="KW-0255">Endonuclease</keyword>
<reference evidence="2" key="1">
    <citation type="submission" date="2021-04" db="EMBL/GenBank/DDBJ databases">
        <title>Genome sequence of Woronichinia naegeliana from Washington state freshwater lake bloom.</title>
        <authorList>
            <person name="Dreher T.W."/>
        </authorList>
    </citation>
    <scope>NUCLEOTIDE SEQUENCE</scope>
    <source>
        <strain evidence="2">WA131</strain>
    </source>
</reference>
<name>A0A977KS73_9CYAN</name>
<dbReference type="GO" id="GO:0004519">
    <property type="term" value="F:endonuclease activity"/>
    <property type="evidence" value="ECO:0007669"/>
    <property type="project" value="UniProtKB-KW"/>
</dbReference>
<accession>A0A977KS73</accession>
<gene>
    <name evidence="2" type="ORF">KA717_21930</name>
</gene>
<dbReference type="PANTHER" id="PTHR34107:SF5">
    <property type="entry name" value="SLL1355 PROTEIN"/>
    <property type="match status" value="1"/>
</dbReference>
<dbReference type="KEGG" id="wna:KA717_21930"/>
<protein>
    <submittedName>
        <fullName evidence="2">Uma2 family endonuclease</fullName>
    </submittedName>
</protein>
<keyword evidence="2" id="KW-0378">Hydrolase</keyword>
<dbReference type="InterPro" id="IPR008538">
    <property type="entry name" value="Uma2"/>
</dbReference>
<organism evidence="2">
    <name type="scientific">Woronichinia naegeliana WA131</name>
    <dbReference type="NCBI Taxonomy" id="2824559"/>
    <lineage>
        <taxon>Bacteria</taxon>
        <taxon>Bacillati</taxon>
        <taxon>Cyanobacteriota</taxon>
        <taxon>Cyanophyceae</taxon>
        <taxon>Synechococcales</taxon>
        <taxon>Coelosphaeriaceae</taxon>
        <taxon>Woronichinia</taxon>
    </lineage>
</organism>
<sequence>MTISIERPPASSITLTEFLALPETKPASEYLDGEIIQKPMPQGEHSLFQNELLMRINQLGKPAKIVYAFPELRCVFAGRAIVPDIAVFAWNNIPRTAEGKVANRFEIPPDWLIEILSPEQSPNRVIKKIVFALKQGTQLAWLIDPMDESVTVFYPQSLPDIKEQEDLLPALDGLQNWQLSVAEMFSWLAL</sequence>
<dbReference type="Proteomes" id="UP001065613">
    <property type="component" value="Chromosome"/>
</dbReference>
<dbReference type="InterPro" id="IPR011335">
    <property type="entry name" value="Restrct_endonuc-II-like"/>
</dbReference>
<feature type="domain" description="Putative restriction endonuclease" evidence="1">
    <location>
        <begin position="16"/>
        <end position="182"/>
    </location>
</feature>
<dbReference type="InterPro" id="IPR012296">
    <property type="entry name" value="Nuclease_put_TT1808"/>
</dbReference>
<keyword evidence="2" id="KW-0540">Nuclease</keyword>
<dbReference type="SUPFAM" id="SSF52980">
    <property type="entry name" value="Restriction endonuclease-like"/>
    <property type="match status" value="1"/>
</dbReference>
<evidence type="ECO:0000259" key="1">
    <source>
        <dbReference type="Pfam" id="PF05685"/>
    </source>
</evidence>
<dbReference type="CDD" id="cd06260">
    <property type="entry name" value="DUF820-like"/>
    <property type="match status" value="1"/>
</dbReference>
<dbReference type="Pfam" id="PF05685">
    <property type="entry name" value="Uma2"/>
    <property type="match status" value="1"/>
</dbReference>
<dbReference type="Gene3D" id="3.90.1570.10">
    <property type="entry name" value="tt1808, chain A"/>
    <property type="match status" value="1"/>
</dbReference>
<evidence type="ECO:0000313" key="2">
    <source>
        <dbReference type="EMBL" id="UXE58687.1"/>
    </source>
</evidence>
<dbReference type="AlphaFoldDB" id="A0A977KS73"/>
<dbReference type="EMBL" id="CP073041">
    <property type="protein sequence ID" value="UXE58687.1"/>
    <property type="molecule type" value="Genomic_DNA"/>
</dbReference>